<reference evidence="1 2" key="1">
    <citation type="submission" date="2024-01" db="EMBL/GenBank/DDBJ databases">
        <title>The genome of the rayed Mediterranean limpet Patella caerulea (Linnaeus, 1758).</title>
        <authorList>
            <person name="Anh-Thu Weber A."/>
            <person name="Halstead-Nussloch G."/>
        </authorList>
    </citation>
    <scope>NUCLEOTIDE SEQUENCE [LARGE SCALE GENOMIC DNA]</scope>
    <source>
        <strain evidence="1">AATW-2023a</strain>
        <tissue evidence="1">Whole specimen</tissue>
    </source>
</reference>
<dbReference type="AlphaFoldDB" id="A0AAN8K7A7"/>
<evidence type="ECO:0000313" key="1">
    <source>
        <dbReference type="EMBL" id="KAK6186848.1"/>
    </source>
</evidence>
<dbReference type="EMBL" id="JAZGQO010000005">
    <property type="protein sequence ID" value="KAK6186848.1"/>
    <property type="molecule type" value="Genomic_DNA"/>
</dbReference>
<proteinExistence type="predicted"/>
<keyword evidence="2" id="KW-1185">Reference proteome</keyword>
<dbReference type="Proteomes" id="UP001347796">
    <property type="component" value="Unassembled WGS sequence"/>
</dbReference>
<sequence>MKVFDCIVAQVPTKNIPDLLLKTSSRSGITLTNVPHRSTVEAMVRELGAISDLQTAEAILDNKDCTLGFDATTQEGVHLNSIHVTTETSCYVVDADELPGGTSEDYFHHIDDSITNLANVYSHFLEKDFINYS</sequence>
<name>A0AAN8K7A7_PATCE</name>
<evidence type="ECO:0000313" key="2">
    <source>
        <dbReference type="Proteomes" id="UP001347796"/>
    </source>
</evidence>
<protein>
    <submittedName>
        <fullName evidence="1">Uncharacterized protein</fullName>
    </submittedName>
</protein>
<accession>A0AAN8K7A7</accession>
<gene>
    <name evidence="1" type="ORF">SNE40_006116</name>
</gene>
<organism evidence="1 2">
    <name type="scientific">Patella caerulea</name>
    <name type="common">Rayed Mediterranean limpet</name>
    <dbReference type="NCBI Taxonomy" id="87958"/>
    <lineage>
        <taxon>Eukaryota</taxon>
        <taxon>Metazoa</taxon>
        <taxon>Spiralia</taxon>
        <taxon>Lophotrochozoa</taxon>
        <taxon>Mollusca</taxon>
        <taxon>Gastropoda</taxon>
        <taxon>Patellogastropoda</taxon>
        <taxon>Patelloidea</taxon>
        <taxon>Patellidae</taxon>
        <taxon>Patella</taxon>
    </lineage>
</organism>
<comment type="caution">
    <text evidence="1">The sequence shown here is derived from an EMBL/GenBank/DDBJ whole genome shotgun (WGS) entry which is preliminary data.</text>
</comment>